<keyword evidence="3" id="KW-0804">Transcription</keyword>
<evidence type="ECO:0000313" key="5">
    <source>
        <dbReference type="EMBL" id="MFK0521981.1"/>
    </source>
</evidence>
<proteinExistence type="predicted"/>
<sequence>MGRICKDGINSDLINGDSIVYGLIHTQHVLSGRWKIMILWLLSTQKRRFGEIKSTFTNISQGSLTKQLRELEKDGFIERHVFSEIPPKVEYSLTEKGMDFLPILKSVEQFGEKYGQNSLNKEPTDDMT</sequence>
<dbReference type="RefSeq" id="WP_062319807.1">
    <property type="nucleotide sequence ID" value="NZ_JBIYSL010000001.1"/>
</dbReference>
<dbReference type="PANTHER" id="PTHR33204:SF29">
    <property type="entry name" value="TRANSCRIPTIONAL REGULATOR"/>
    <property type="match status" value="1"/>
</dbReference>
<evidence type="ECO:0000256" key="3">
    <source>
        <dbReference type="ARBA" id="ARBA00023163"/>
    </source>
</evidence>
<dbReference type="InterPro" id="IPR011991">
    <property type="entry name" value="ArsR-like_HTH"/>
</dbReference>
<evidence type="ECO:0000259" key="4">
    <source>
        <dbReference type="PROSITE" id="PS51118"/>
    </source>
</evidence>
<reference evidence="5 6" key="1">
    <citation type="submission" date="2024-11" db="EMBL/GenBank/DDBJ databases">
        <title>Identification and Characterization of a Novel Fosfomycin Bacillithiol Transferase FosB8 in Paenibacillus illinoisensis.</title>
        <authorList>
            <person name="Lu W."/>
        </authorList>
    </citation>
    <scope>NUCLEOTIDE SEQUENCE [LARGE SCALE GENOMIC DNA]</scope>
    <source>
        <strain evidence="5 6">WP77</strain>
    </source>
</reference>
<dbReference type="SUPFAM" id="SSF46785">
    <property type="entry name" value="Winged helix' DNA-binding domain"/>
    <property type="match status" value="1"/>
</dbReference>
<dbReference type="EMBL" id="JBIYSL010000001">
    <property type="protein sequence ID" value="MFK0521981.1"/>
    <property type="molecule type" value="Genomic_DNA"/>
</dbReference>
<feature type="domain" description="HTH hxlR-type" evidence="4">
    <location>
        <begin position="5"/>
        <end position="119"/>
    </location>
</feature>
<dbReference type="PANTHER" id="PTHR33204">
    <property type="entry name" value="TRANSCRIPTIONAL REGULATOR, MARR FAMILY"/>
    <property type="match status" value="1"/>
</dbReference>
<dbReference type="InterPro" id="IPR036388">
    <property type="entry name" value="WH-like_DNA-bd_sf"/>
</dbReference>
<evidence type="ECO:0000313" key="6">
    <source>
        <dbReference type="Proteomes" id="UP001618531"/>
    </source>
</evidence>
<protein>
    <submittedName>
        <fullName evidence="5">Winged helix-turn-helix transcriptional regulator</fullName>
    </submittedName>
</protein>
<keyword evidence="1" id="KW-0805">Transcription regulation</keyword>
<dbReference type="InterPro" id="IPR036390">
    <property type="entry name" value="WH_DNA-bd_sf"/>
</dbReference>
<dbReference type="Pfam" id="PF01638">
    <property type="entry name" value="HxlR"/>
    <property type="match status" value="1"/>
</dbReference>
<organism evidence="5 6">
    <name type="scientific">Paenibacillus illinoisensis</name>
    <dbReference type="NCBI Taxonomy" id="59845"/>
    <lineage>
        <taxon>Bacteria</taxon>
        <taxon>Bacillati</taxon>
        <taxon>Bacillota</taxon>
        <taxon>Bacilli</taxon>
        <taxon>Bacillales</taxon>
        <taxon>Paenibacillaceae</taxon>
        <taxon>Paenibacillus</taxon>
    </lineage>
</organism>
<accession>A0ABW8HQS2</accession>
<dbReference type="CDD" id="cd00090">
    <property type="entry name" value="HTH_ARSR"/>
    <property type="match status" value="1"/>
</dbReference>
<evidence type="ECO:0000256" key="2">
    <source>
        <dbReference type="ARBA" id="ARBA00023125"/>
    </source>
</evidence>
<dbReference type="Proteomes" id="UP001618531">
    <property type="component" value="Unassembled WGS sequence"/>
</dbReference>
<evidence type="ECO:0000256" key="1">
    <source>
        <dbReference type="ARBA" id="ARBA00023015"/>
    </source>
</evidence>
<keyword evidence="2" id="KW-0238">DNA-binding</keyword>
<dbReference type="PROSITE" id="PS51118">
    <property type="entry name" value="HTH_HXLR"/>
    <property type="match status" value="1"/>
</dbReference>
<name>A0ABW8HQS2_9BACL</name>
<dbReference type="Gene3D" id="1.10.10.10">
    <property type="entry name" value="Winged helix-like DNA-binding domain superfamily/Winged helix DNA-binding domain"/>
    <property type="match status" value="1"/>
</dbReference>
<comment type="caution">
    <text evidence="5">The sequence shown here is derived from an EMBL/GenBank/DDBJ whole genome shotgun (WGS) entry which is preliminary data.</text>
</comment>
<dbReference type="InterPro" id="IPR002577">
    <property type="entry name" value="HTH_HxlR"/>
</dbReference>
<gene>
    <name evidence="5" type="ORF">ACINKY_07175</name>
</gene>
<keyword evidence="6" id="KW-1185">Reference proteome</keyword>